<evidence type="ECO:0000313" key="2">
    <source>
        <dbReference type="Proteomes" id="UP000308600"/>
    </source>
</evidence>
<dbReference type="EMBL" id="ML208478">
    <property type="protein sequence ID" value="TFK64358.1"/>
    <property type="molecule type" value="Genomic_DNA"/>
</dbReference>
<dbReference type="Proteomes" id="UP000308600">
    <property type="component" value="Unassembled WGS sequence"/>
</dbReference>
<proteinExistence type="predicted"/>
<reference evidence="1 2" key="1">
    <citation type="journal article" date="2019" name="Nat. Ecol. Evol.">
        <title>Megaphylogeny resolves global patterns of mushroom evolution.</title>
        <authorList>
            <person name="Varga T."/>
            <person name="Krizsan K."/>
            <person name="Foldi C."/>
            <person name="Dima B."/>
            <person name="Sanchez-Garcia M."/>
            <person name="Sanchez-Ramirez S."/>
            <person name="Szollosi G.J."/>
            <person name="Szarkandi J.G."/>
            <person name="Papp V."/>
            <person name="Albert L."/>
            <person name="Andreopoulos W."/>
            <person name="Angelini C."/>
            <person name="Antonin V."/>
            <person name="Barry K.W."/>
            <person name="Bougher N.L."/>
            <person name="Buchanan P."/>
            <person name="Buyck B."/>
            <person name="Bense V."/>
            <person name="Catcheside P."/>
            <person name="Chovatia M."/>
            <person name="Cooper J."/>
            <person name="Damon W."/>
            <person name="Desjardin D."/>
            <person name="Finy P."/>
            <person name="Geml J."/>
            <person name="Haridas S."/>
            <person name="Hughes K."/>
            <person name="Justo A."/>
            <person name="Karasinski D."/>
            <person name="Kautmanova I."/>
            <person name="Kiss B."/>
            <person name="Kocsube S."/>
            <person name="Kotiranta H."/>
            <person name="LaButti K.M."/>
            <person name="Lechner B.E."/>
            <person name="Liimatainen K."/>
            <person name="Lipzen A."/>
            <person name="Lukacs Z."/>
            <person name="Mihaltcheva S."/>
            <person name="Morgado L.N."/>
            <person name="Niskanen T."/>
            <person name="Noordeloos M.E."/>
            <person name="Ohm R.A."/>
            <person name="Ortiz-Santana B."/>
            <person name="Ovrebo C."/>
            <person name="Racz N."/>
            <person name="Riley R."/>
            <person name="Savchenko A."/>
            <person name="Shiryaev A."/>
            <person name="Soop K."/>
            <person name="Spirin V."/>
            <person name="Szebenyi C."/>
            <person name="Tomsovsky M."/>
            <person name="Tulloss R.E."/>
            <person name="Uehling J."/>
            <person name="Grigoriev I.V."/>
            <person name="Vagvolgyi C."/>
            <person name="Papp T."/>
            <person name="Martin F.M."/>
            <person name="Miettinen O."/>
            <person name="Hibbett D.S."/>
            <person name="Nagy L.G."/>
        </authorList>
    </citation>
    <scope>NUCLEOTIDE SEQUENCE [LARGE SCALE GENOMIC DNA]</scope>
    <source>
        <strain evidence="1 2">NL-1719</strain>
    </source>
</reference>
<sequence>MPFRFSPGALQDLVLTPPEELTEPASRRFIRTDVAIAGSGPVACAYARIILDEHPTARVTLIEIGAQDGKILGGHHKNSVKYQKDIDAFVNVIKGALQPVSIPPEDSYLPTLGGDAWTTDKKLISYGRNPNQVPNKNLKGFGITRTVGGMATHWTSTPHEEEIIRNPINKQDRETLGKEADKLLGVNPNEYDVSIRHKLVRETLKDKLEPSSRKDSVVNMPLAVKRRTDNPDYVTWSGADTILGDLTKYGKRFQILTETRVTSLERPRINGPGGPGTGPGTGPDIHGILARDLHNNSDIYIKAKAFVVACGPIGTPQILFNSGIRPHALGRYLCEHSLAFCQIVLKRGLIDSLPKPPDPEKNPLPIPYNDPEPQVQISYSPEFPWHCQVHRDAFSYGDVGPRVDPRLVVDLRFFGKQESNVDNRVKFGPDNPEKLGDWKAGVTDIYGLPQPTFEVTRSVKDQQNDHRMMDDMCKVANLLGAYLPGSYPQFMEPGLAVHITGTTRIGKPEHKAESVADSESRVWDFNNLWVGGNGCIPDSIACNPTKTSVIIAIKGARALIAHLKEIPAHH</sequence>
<accession>A0ACD3AEN7</accession>
<evidence type="ECO:0000313" key="1">
    <source>
        <dbReference type="EMBL" id="TFK64358.1"/>
    </source>
</evidence>
<organism evidence="1 2">
    <name type="scientific">Pluteus cervinus</name>
    <dbReference type="NCBI Taxonomy" id="181527"/>
    <lineage>
        <taxon>Eukaryota</taxon>
        <taxon>Fungi</taxon>
        <taxon>Dikarya</taxon>
        <taxon>Basidiomycota</taxon>
        <taxon>Agaricomycotina</taxon>
        <taxon>Agaricomycetes</taxon>
        <taxon>Agaricomycetidae</taxon>
        <taxon>Agaricales</taxon>
        <taxon>Pluteineae</taxon>
        <taxon>Pluteaceae</taxon>
        <taxon>Pluteus</taxon>
    </lineage>
</organism>
<gene>
    <name evidence="1" type="ORF">BDN72DRAFT_901628</name>
</gene>
<protein>
    <submittedName>
        <fullName evidence="1">Pyranose 2-oxidase</fullName>
    </submittedName>
</protein>
<name>A0ACD3AEN7_9AGAR</name>
<keyword evidence="2" id="KW-1185">Reference proteome</keyword>